<feature type="compositionally biased region" description="Basic and acidic residues" evidence="1">
    <location>
        <begin position="25"/>
        <end position="41"/>
    </location>
</feature>
<feature type="region of interest" description="Disordered" evidence="1">
    <location>
        <begin position="25"/>
        <end position="52"/>
    </location>
</feature>
<accession>A0AAF0TFH0</accession>
<keyword evidence="3" id="KW-1185">Reference proteome</keyword>
<evidence type="ECO:0000313" key="2">
    <source>
        <dbReference type="EMBL" id="WMV18457.1"/>
    </source>
</evidence>
<dbReference type="EMBL" id="CP133614">
    <property type="protein sequence ID" value="WMV18457.1"/>
    <property type="molecule type" value="Genomic_DNA"/>
</dbReference>
<feature type="compositionally biased region" description="Basic and acidic residues" evidence="1">
    <location>
        <begin position="252"/>
        <end position="275"/>
    </location>
</feature>
<evidence type="ECO:0008006" key="4">
    <source>
        <dbReference type="Google" id="ProtNLM"/>
    </source>
</evidence>
<evidence type="ECO:0000256" key="1">
    <source>
        <dbReference type="SAM" id="MobiDB-lite"/>
    </source>
</evidence>
<organism evidence="2 3">
    <name type="scientific">Solanum verrucosum</name>
    <dbReference type="NCBI Taxonomy" id="315347"/>
    <lineage>
        <taxon>Eukaryota</taxon>
        <taxon>Viridiplantae</taxon>
        <taxon>Streptophyta</taxon>
        <taxon>Embryophyta</taxon>
        <taxon>Tracheophyta</taxon>
        <taxon>Spermatophyta</taxon>
        <taxon>Magnoliopsida</taxon>
        <taxon>eudicotyledons</taxon>
        <taxon>Gunneridae</taxon>
        <taxon>Pentapetalae</taxon>
        <taxon>asterids</taxon>
        <taxon>lamiids</taxon>
        <taxon>Solanales</taxon>
        <taxon>Solanaceae</taxon>
        <taxon>Solanoideae</taxon>
        <taxon>Solaneae</taxon>
        <taxon>Solanum</taxon>
    </lineage>
</organism>
<dbReference type="AlphaFoldDB" id="A0AAF0TFH0"/>
<dbReference type="Proteomes" id="UP001234989">
    <property type="component" value="Chromosome 3"/>
</dbReference>
<proteinExistence type="predicted"/>
<protein>
    <recommendedName>
        <fullName evidence="4">Reverse transcriptase domain-containing protein</fullName>
    </recommendedName>
</protein>
<gene>
    <name evidence="2" type="ORF">MTR67_011842</name>
</gene>
<feature type="region of interest" description="Disordered" evidence="1">
    <location>
        <begin position="250"/>
        <end position="275"/>
    </location>
</feature>
<sequence>MKICELSIDRIFTFCSSVLSPEGKEQIRGEKEQSAYRRETPRSSATLPNYPGHKDAEGLRVFHLSLTSDAVVHCIKKKCFESRIDDELLKEYFYRGKDDNSKDVIDTIVGGSYGECTFEQIAEKVEKISRNNKAWSTRKSEIGRSTFAVQSAPSQSADDIYEEMAEMRTKLGLVLNHVSGVAKKEKMKKYHDQKIEKREFTVGNMMLLFNSRLCLFPGKLKSKWTGSFIVTQLFPHGVVELENNKGTRFKRRSDEKLRQEGDRNGNSEHHLYGEEMRVNRSNAREIGQNDDDISNLYIVNEDQLGCLGVIRLPPTIGNPMFHVTSTMLQLLQMKGLFGGHASEDPHDHVQNFVDMCGSFSFNKITQESV</sequence>
<reference evidence="2" key="1">
    <citation type="submission" date="2023-08" db="EMBL/GenBank/DDBJ databases">
        <title>A de novo genome assembly of Solanum verrucosum Schlechtendal, a Mexican diploid species geographically isolated from the other diploid A-genome species in potato relatives.</title>
        <authorList>
            <person name="Hosaka K."/>
        </authorList>
    </citation>
    <scope>NUCLEOTIDE SEQUENCE</scope>
    <source>
        <tissue evidence="2">Young leaves</tissue>
    </source>
</reference>
<name>A0AAF0TFH0_SOLVR</name>
<evidence type="ECO:0000313" key="3">
    <source>
        <dbReference type="Proteomes" id="UP001234989"/>
    </source>
</evidence>